<dbReference type="Gene3D" id="3.30.70.270">
    <property type="match status" value="1"/>
</dbReference>
<gene>
    <name evidence="2" type="ORF">ANN_19172</name>
</gene>
<dbReference type="Pfam" id="PF00078">
    <property type="entry name" value="RVT_1"/>
    <property type="match status" value="1"/>
</dbReference>
<dbReference type="SUPFAM" id="SSF56672">
    <property type="entry name" value="DNA/RNA polymerases"/>
    <property type="match status" value="1"/>
</dbReference>
<feature type="domain" description="Reverse transcriptase" evidence="1">
    <location>
        <begin position="1"/>
        <end position="96"/>
    </location>
</feature>
<organism evidence="2 3">
    <name type="scientific">Periplaneta americana</name>
    <name type="common">American cockroach</name>
    <name type="synonym">Blatta americana</name>
    <dbReference type="NCBI Taxonomy" id="6978"/>
    <lineage>
        <taxon>Eukaryota</taxon>
        <taxon>Metazoa</taxon>
        <taxon>Ecdysozoa</taxon>
        <taxon>Arthropoda</taxon>
        <taxon>Hexapoda</taxon>
        <taxon>Insecta</taxon>
        <taxon>Pterygota</taxon>
        <taxon>Neoptera</taxon>
        <taxon>Polyneoptera</taxon>
        <taxon>Dictyoptera</taxon>
        <taxon>Blattodea</taxon>
        <taxon>Blattoidea</taxon>
        <taxon>Blattidae</taxon>
        <taxon>Blattinae</taxon>
        <taxon>Periplaneta</taxon>
    </lineage>
</organism>
<sequence length="96" mass="10774">MAGLYEGGNEPAGSLKAICLPQGSVLSPLLYTLYVGDIKRTLHSPLQILHYVDDIVLYQAIPREHNTQQILSIEQESQRFIRYLEDLGFSVNNGKD</sequence>
<protein>
    <recommendedName>
        <fullName evidence="1">Reverse transcriptase domain-containing protein</fullName>
    </recommendedName>
</protein>
<dbReference type="InterPro" id="IPR043502">
    <property type="entry name" value="DNA/RNA_pol_sf"/>
</dbReference>
<dbReference type="Gene3D" id="3.10.10.10">
    <property type="entry name" value="HIV Type 1 Reverse Transcriptase, subunit A, domain 1"/>
    <property type="match status" value="1"/>
</dbReference>
<evidence type="ECO:0000313" key="3">
    <source>
        <dbReference type="Proteomes" id="UP001148838"/>
    </source>
</evidence>
<accession>A0ABQ8S942</accession>
<reference evidence="2 3" key="1">
    <citation type="journal article" date="2022" name="Allergy">
        <title>Genome assembly and annotation of Periplaneta americana reveal a comprehensive cockroach allergen profile.</title>
        <authorList>
            <person name="Wang L."/>
            <person name="Xiong Q."/>
            <person name="Saelim N."/>
            <person name="Wang L."/>
            <person name="Nong W."/>
            <person name="Wan A.T."/>
            <person name="Shi M."/>
            <person name="Liu X."/>
            <person name="Cao Q."/>
            <person name="Hui J.H.L."/>
            <person name="Sookrung N."/>
            <person name="Leung T.F."/>
            <person name="Tungtrongchitr A."/>
            <person name="Tsui S.K.W."/>
        </authorList>
    </citation>
    <scope>NUCLEOTIDE SEQUENCE [LARGE SCALE GENOMIC DNA]</scope>
    <source>
        <strain evidence="2">PWHHKU_190912</strain>
    </source>
</reference>
<evidence type="ECO:0000313" key="2">
    <source>
        <dbReference type="EMBL" id="KAJ4430584.1"/>
    </source>
</evidence>
<evidence type="ECO:0000259" key="1">
    <source>
        <dbReference type="PROSITE" id="PS50878"/>
    </source>
</evidence>
<comment type="caution">
    <text evidence="2">The sequence shown here is derived from an EMBL/GenBank/DDBJ whole genome shotgun (WGS) entry which is preliminary data.</text>
</comment>
<dbReference type="PROSITE" id="PS50878">
    <property type="entry name" value="RT_POL"/>
    <property type="match status" value="1"/>
</dbReference>
<dbReference type="EMBL" id="JAJSOF020000031">
    <property type="protein sequence ID" value="KAJ4430584.1"/>
    <property type="molecule type" value="Genomic_DNA"/>
</dbReference>
<name>A0ABQ8S942_PERAM</name>
<dbReference type="InterPro" id="IPR043128">
    <property type="entry name" value="Rev_trsase/Diguanyl_cyclase"/>
</dbReference>
<dbReference type="InterPro" id="IPR000477">
    <property type="entry name" value="RT_dom"/>
</dbReference>
<proteinExistence type="predicted"/>
<keyword evidence="3" id="KW-1185">Reference proteome</keyword>
<dbReference type="Proteomes" id="UP001148838">
    <property type="component" value="Unassembled WGS sequence"/>
</dbReference>